<dbReference type="PANTHER" id="PTHR13878">
    <property type="entry name" value="GULONOLACTONE OXIDASE"/>
    <property type="match status" value="1"/>
</dbReference>
<feature type="domain" description="FAD-binding PCMH-type" evidence="3">
    <location>
        <begin position="129"/>
        <end position="313"/>
    </location>
</feature>
<protein>
    <recommendedName>
        <fullName evidence="3">FAD-binding PCMH-type domain-containing protein</fullName>
    </recommendedName>
</protein>
<dbReference type="EMBL" id="MU806214">
    <property type="protein sequence ID" value="KAJ3837915.1"/>
    <property type="molecule type" value="Genomic_DNA"/>
</dbReference>
<dbReference type="Pfam" id="PF08031">
    <property type="entry name" value="BBE"/>
    <property type="match status" value="1"/>
</dbReference>
<dbReference type="Gene3D" id="3.30.465.10">
    <property type="match status" value="2"/>
</dbReference>
<dbReference type="InterPro" id="IPR006094">
    <property type="entry name" value="Oxid_FAD_bind_N"/>
</dbReference>
<dbReference type="InterPro" id="IPR012951">
    <property type="entry name" value="BBE"/>
</dbReference>
<name>A0AA38UEA9_9AGAR</name>
<dbReference type="Pfam" id="PF01565">
    <property type="entry name" value="FAD_binding_4"/>
    <property type="match status" value="1"/>
</dbReference>
<evidence type="ECO:0000256" key="2">
    <source>
        <dbReference type="ARBA" id="ARBA00023002"/>
    </source>
</evidence>
<dbReference type="InterPro" id="IPR016169">
    <property type="entry name" value="FAD-bd_PCMH_sub2"/>
</dbReference>
<evidence type="ECO:0000259" key="3">
    <source>
        <dbReference type="PROSITE" id="PS51387"/>
    </source>
</evidence>
<dbReference type="SUPFAM" id="SSF56176">
    <property type="entry name" value="FAD-binding/transporter-associated domain-like"/>
    <property type="match status" value="1"/>
</dbReference>
<dbReference type="GO" id="GO:0016491">
    <property type="term" value="F:oxidoreductase activity"/>
    <property type="evidence" value="ECO:0007669"/>
    <property type="project" value="UniProtKB-KW"/>
</dbReference>
<dbReference type="InterPro" id="IPR050432">
    <property type="entry name" value="FAD-linked_Oxidoreductases_BP"/>
</dbReference>
<comment type="similarity">
    <text evidence="1">Belongs to the oxygen-dependent FAD-linked oxidoreductase family.</text>
</comment>
<sequence length="576" mass="63137">MQFPLDIANIASTWSQLMALMLDSNVTSNLVSTANWEALNSSVNGKLFQYAPFARTCFEDAAVGVVGTYDANACALAQAKYTDGQYRDTIPSSFQGLQWETCPSKGETCLLDWMDPLNTAAFNPPQTCQQGSIPAYFLEIQDATDVQNAFKFSIDTGVNLVIKNTGHEFQGRSARPGSLALWTKNLQKIQYEPAWTPTGCENTEPRSVVRLGPGITFGDLYAFGEANNITLPGGSTPSVSATGGYVMGGGHGALSNTAGLGADRALEFTIVVPTGDVLTANACQNQDLYFALRGGGGGTFGVVMETVTLALPRTPIHVITLDGLASDVDTTRAFWKVIVDNSLEWAAEGWGGYAGATSLQYINPLPITEEEARISMQPMIDFAKQQNLSVVQKQYDSFVVFYQQVLKPLYAISGFPLSTVSRLLPAKNFETSDSREELLEALLNASANHTLTYVFATTPYAYKADNLTSFTSAWRDSLLLIEVLDTLEYNTTVSEQREMIDKLSTSIDYLKNITPGSGAYFSESDLYEPDFENSFWGANYERLAEIKLKYDPLHILECWHCVGWKGRSDEAYDCYP</sequence>
<keyword evidence="5" id="KW-1185">Reference proteome</keyword>
<keyword evidence="2" id="KW-0560">Oxidoreductase</keyword>
<dbReference type="PROSITE" id="PS51387">
    <property type="entry name" value="FAD_PCMH"/>
    <property type="match status" value="1"/>
</dbReference>
<evidence type="ECO:0000313" key="4">
    <source>
        <dbReference type="EMBL" id="KAJ3837915.1"/>
    </source>
</evidence>
<evidence type="ECO:0000256" key="1">
    <source>
        <dbReference type="ARBA" id="ARBA00005466"/>
    </source>
</evidence>
<evidence type="ECO:0000313" key="5">
    <source>
        <dbReference type="Proteomes" id="UP001163846"/>
    </source>
</evidence>
<dbReference type="Proteomes" id="UP001163846">
    <property type="component" value="Unassembled WGS sequence"/>
</dbReference>
<dbReference type="AlphaFoldDB" id="A0AA38UEA9"/>
<gene>
    <name evidence="4" type="ORF">F5878DRAFT_620938</name>
</gene>
<dbReference type="InterPro" id="IPR036318">
    <property type="entry name" value="FAD-bd_PCMH-like_sf"/>
</dbReference>
<dbReference type="GO" id="GO:0071949">
    <property type="term" value="F:FAD binding"/>
    <property type="evidence" value="ECO:0007669"/>
    <property type="project" value="InterPro"/>
</dbReference>
<comment type="caution">
    <text evidence="4">The sequence shown here is derived from an EMBL/GenBank/DDBJ whole genome shotgun (WGS) entry which is preliminary data.</text>
</comment>
<accession>A0AA38UEA9</accession>
<dbReference type="InterPro" id="IPR016166">
    <property type="entry name" value="FAD-bd_PCMH"/>
</dbReference>
<reference evidence="4" key="1">
    <citation type="submission" date="2022-08" db="EMBL/GenBank/DDBJ databases">
        <authorList>
            <consortium name="DOE Joint Genome Institute"/>
            <person name="Min B."/>
            <person name="Riley R."/>
            <person name="Sierra-Patev S."/>
            <person name="Naranjo-Ortiz M."/>
            <person name="Looney B."/>
            <person name="Konkel Z."/>
            <person name="Slot J.C."/>
            <person name="Sakamoto Y."/>
            <person name="Steenwyk J.L."/>
            <person name="Rokas A."/>
            <person name="Carro J."/>
            <person name="Camarero S."/>
            <person name="Ferreira P."/>
            <person name="Molpeceres G."/>
            <person name="Ruiz-Duenas F.J."/>
            <person name="Serrano A."/>
            <person name="Henrissat B."/>
            <person name="Drula E."/>
            <person name="Hughes K.W."/>
            <person name="Mata J.L."/>
            <person name="Ishikawa N.K."/>
            <person name="Vargas-Isla R."/>
            <person name="Ushijima S."/>
            <person name="Smith C.A."/>
            <person name="Ahrendt S."/>
            <person name="Andreopoulos W."/>
            <person name="He G."/>
            <person name="Labutti K."/>
            <person name="Lipzen A."/>
            <person name="Ng V."/>
            <person name="Sandor L."/>
            <person name="Barry K."/>
            <person name="Martinez A.T."/>
            <person name="Xiao Y."/>
            <person name="Gibbons J.G."/>
            <person name="Terashima K."/>
            <person name="Hibbett D.S."/>
            <person name="Grigoriev I.V."/>
        </authorList>
    </citation>
    <scope>NUCLEOTIDE SEQUENCE</scope>
    <source>
        <strain evidence="4">TFB9207</strain>
    </source>
</reference>
<proteinExistence type="inferred from homology"/>
<dbReference type="PANTHER" id="PTHR13878:SF91">
    <property type="entry name" value="FAD BINDING DOMAIN PROTEIN (AFU_ORTHOLOGUE AFUA_6G12070)-RELATED"/>
    <property type="match status" value="1"/>
</dbReference>
<organism evidence="4 5">
    <name type="scientific">Lentinula raphanica</name>
    <dbReference type="NCBI Taxonomy" id="153919"/>
    <lineage>
        <taxon>Eukaryota</taxon>
        <taxon>Fungi</taxon>
        <taxon>Dikarya</taxon>
        <taxon>Basidiomycota</taxon>
        <taxon>Agaricomycotina</taxon>
        <taxon>Agaricomycetes</taxon>
        <taxon>Agaricomycetidae</taxon>
        <taxon>Agaricales</taxon>
        <taxon>Marasmiineae</taxon>
        <taxon>Omphalotaceae</taxon>
        <taxon>Lentinula</taxon>
    </lineage>
</organism>